<sequence length="379" mass="42662">MAKGLLVTYVLWVIGGPAGLHHLYLGRDSHALLWMLTLGGGGLGWLWEFWKLPSFVAQANRAQEWKQSPREGIPPLSPIRFTAQMIVGIYFGLMALISLSSMANFYIVGLPLAVGLGVLLVAAVGNQTSDFKNTLGVAFLTSPIFYGRPIAILPISLAASITAQKHRRYKASVESETLSVRLYRLGLAYLAFTGPLAYSALCNTAATLSYVAETLGSFLSWFSFFPLLGHLMESVLLLPYRIWCLLVGDPGFNSSYFQEWEKLYEFVHSFQDEKRQLAYQVLGLSEGATNEEIHRSYRELVKVWHPDHNQHQTEEAQRHFLEIQAAYEVLSQHRKPRASRRQGLIMLPWLFSNYWPPGIFSSKTNLPGKRDMTICNDTS</sequence>
<evidence type="ECO:0000313" key="2">
    <source>
        <dbReference type="RefSeq" id="XP_073939421.1"/>
    </source>
</evidence>
<keyword evidence="1" id="KW-1185">Reference proteome</keyword>
<proteinExistence type="predicted"/>
<name>A0AC58NCP2_CASCN</name>
<accession>A0AC58NCP2</accession>
<dbReference type="Proteomes" id="UP001732720">
    <property type="component" value="Chromosome 8"/>
</dbReference>
<evidence type="ECO:0000313" key="1">
    <source>
        <dbReference type="Proteomes" id="UP001732720"/>
    </source>
</evidence>
<dbReference type="RefSeq" id="XP_073939421.1">
    <property type="nucleotide sequence ID" value="XM_074083320.1"/>
</dbReference>
<reference evidence="2" key="1">
    <citation type="submission" date="2025-08" db="UniProtKB">
        <authorList>
            <consortium name="RefSeq"/>
        </authorList>
    </citation>
    <scope>IDENTIFICATION</scope>
</reference>
<gene>
    <name evidence="2" type="primary">Dnajc22</name>
</gene>
<protein>
    <submittedName>
        <fullName evidence="2">DnaJ homolog subfamily C member 22 isoform X1</fullName>
    </submittedName>
</protein>
<organism evidence="1 2">
    <name type="scientific">Castor canadensis</name>
    <name type="common">American beaver</name>
    <dbReference type="NCBI Taxonomy" id="51338"/>
    <lineage>
        <taxon>Eukaryota</taxon>
        <taxon>Metazoa</taxon>
        <taxon>Chordata</taxon>
        <taxon>Craniata</taxon>
        <taxon>Vertebrata</taxon>
        <taxon>Euteleostomi</taxon>
        <taxon>Mammalia</taxon>
        <taxon>Eutheria</taxon>
        <taxon>Euarchontoglires</taxon>
        <taxon>Glires</taxon>
        <taxon>Rodentia</taxon>
        <taxon>Castorimorpha</taxon>
        <taxon>Castoridae</taxon>
        <taxon>Castor</taxon>
    </lineage>
</organism>